<proteinExistence type="predicted"/>
<dbReference type="AlphaFoldDB" id="A0A6A5KBG6"/>
<feature type="region of interest" description="Disordered" evidence="1">
    <location>
        <begin position="85"/>
        <end position="106"/>
    </location>
</feature>
<protein>
    <submittedName>
        <fullName evidence="2">Uncharacterized protein</fullName>
    </submittedName>
</protein>
<sequence>MCLESMMRGWRAHCRIRGRKMGPWQHLGRACVILQSTQEGNDVRDWLFTESKSLGREMEIDQMGNVLAIRPMDSLDDELAHRNLKSSLPSTQPLRKKAMAHRTPEPKYHAHDHTLLQSILRLESQVLPDAAP</sequence>
<dbReference type="EMBL" id="ML975290">
    <property type="protein sequence ID" value="KAF1835255.1"/>
    <property type="molecule type" value="Genomic_DNA"/>
</dbReference>
<dbReference type="Proteomes" id="UP000800040">
    <property type="component" value="Unassembled WGS sequence"/>
</dbReference>
<evidence type="ECO:0000256" key="1">
    <source>
        <dbReference type="SAM" id="MobiDB-lite"/>
    </source>
</evidence>
<organism evidence="2 3">
    <name type="scientific">Decorospora gaudefroyi</name>
    <dbReference type="NCBI Taxonomy" id="184978"/>
    <lineage>
        <taxon>Eukaryota</taxon>
        <taxon>Fungi</taxon>
        <taxon>Dikarya</taxon>
        <taxon>Ascomycota</taxon>
        <taxon>Pezizomycotina</taxon>
        <taxon>Dothideomycetes</taxon>
        <taxon>Pleosporomycetidae</taxon>
        <taxon>Pleosporales</taxon>
        <taxon>Pleosporineae</taxon>
        <taxon>Pleosporaceae</taxon>
        <taxon>Decorospora</taxon>
    </lineage>
</organism>
<reference evidence="2" key="1">
    <citation type="submission" date="2020-01" db="EMBL/GenBank/DDBJ databases">
        <authorList>
            <consortium name="DOE Joint Genome Institute"/>
            <person name="Haridas S."/>
            <person name="Albert R."/>
            <person name="Binder M."/>
            <person name="Bloem J."/>
            <person name="Labutti K."/>
            <person name="Salamov A."/>
            <person name="Andreopoulos B."/>
            <person name="Baker S.E."/>
            <person name="Barry K."/>
            <person name="Bills G."/>
            <person name="Bluhm B.H."/>
            <person name="Cannon C."/>
            <person name="Castanera R."/>
            <person name="Culley D.E."/>
            <person name="Daum C."/>
            <person name="Ezra D."/>
            <person name="Gonzalez J.B."/>
            <person name="Henrissat B."/>
            <person name="Kuo A."/>
            <person name="Liang C."/>
            <person name="Lipzen A."/>
            <person name="Lutzoni F."/>
            <person name="Magnuson J."/>
            <person name="Mondo S."/>
            <person name="Nolan M."/>
            <person name="Ohm R."/>
            <person name="Pangilinan J."/>
            <person name="Park H.-J."/>
            <person name="Ramirez L."/>
            <person name="Alfaro M."/>
            <person name="Sun H."/>
            <person name="Tritt A."/>
            <person name="Yoshinaga Y."/>
            <person name="Zwiers L.-H."/>
            <person name="Turgeon B.G."/>
            <person name="Goodwin S.B."/>
            <person name="Spatafora J.W."/>
            <person name="Crous P.W."/>
            <person name="Grigoriev I.V."/>
        </authorList>
    </citation>
    <scope>NUCLEOTIDE SEQUENCE</scope>
    <source>
        <strain evidence="2">P77</strain>
    </source>
</reference>
<accession>A0A6A5KBG6</accession>
<gene>
    <name evidence="2" type="ORF">BDW02DRAFT_297597</name>
</gene>
<keyword evidence="3" id="KW-1185">Reference proteome</keyword>
<name>A0A6A5KBG6_9PLEO</name>
<evidence type="ECO:0000313" key="3">
    <source>
        <dbReference type="Proteomes" id="UP000800040"/>
    </source>
</evidence>
<evidence type="ECO:0000313" key="2">
    <source>
        <dbReference type="EMBL" id="KAF1835255.1"/>
    </source>
</evidence>